<dbReference type="AlphaFoldDB" id="A0AAD4JRK5"/>
<dbReference type="Pfam" id="PF01395">
    <property type="entry name" value="PBP_GOBP"/>
    <property type="match status" value="1"/>
</dbReference>
<dbReference type="CDD" id="cd23992">
    <property type="entry name" value="PBP_GOBP"/>
    <property type="match status" value="1"/>
</dbReference>
<dbReference type="InterPro" id="IPR006170">
    <property type="entry name" value="PBP/GOBP"/>
</dbReference>
<keyword evidence="2" id="KW-1185">Reference proteome</keyword>
<dbReference type="SUPFAM" id="SSF47565">
    <property type="entry name" value="Insect pheromone/odorant-binding proteins"/>
    <property type="match status" value="1"/>
</dbReference>
<reference evidence="1" key="1">
    <citation type="journal article" date="2021" name="Mol. Ecol. Resour.">
        <title>Phylogenomic analyses of the genus Drosophila reveals genomic signals of climate adaptation.</title>
        <authorList>
            <person name="Li F."/>
            <person name="Rane R.V."/>
            <person name="Luria V."/>
            <person name="Xiong Z."/>
            <person name="Chen J."/>
            <person name="Li Z."/>
            <person name="Catullo R.A."/>
            <person name="Griffin P.C."/>
            <person name="Schiffer M."/>
            <person name="Pearce S."/>
            <person name="Lee S.F."/>
            <person name="McElroy K."/>
            <person name="Stocker A."/>
            <person name="Shirriffs J."/>
            <person name="Cockerell F."/>
            <person name="Coppin C."/>
            <person name="Sgro C.M."/>
            <person name="Karger A."/>
            <person name="Cain J.W."/>
            <person name="Weber J.A."/>
            <person name="Santpere G."/>
            <person name="Kirschner M.W."/>
            <person name="Hoffmann A.A."/>
            <person name="Oakeshott J.G."/>
            <person name="Zhang G."/>
        </authorList>
    </citation>
    <scope>NUCLEOTIDE SEQUENCE</scope>
    <source>
        <strain evidence="1">BGI-SZ-2011g</strain>
    </source>
</reference>
<dbReference type="Proteomes" id="UP001200034">
    <property type="component" value="Unassembled WGS sequence"/>
</dbReference>
<dbReference type="EMBL" id="JAJJHW010003889">
    <property type="protein sequence ID" value="KAH8355315.1"/>
    <property type="molecule type" value="Genomic_DNA"/>
</dbReference>
<dbReference type="SMART" id="SM00708">
    <property type="entry name" value="PhBP"/>
    <property type="match status" value="1"/>
</dbReference>
<dbReference type="InterPro" id="IPR036728">
    <property type="entry name" value="PBP_GOBP_sf"/>
</dbReference>
<protein>
    <recommendedName>
        <fullName evidence="3">Odorant-binding protein 57c</fullName>
    </recommendedName>
</protein>
<proteinExistence type="predicted"/>
<comment type="caution">
    <text evidence="1">The sequence shown here is derived from an EMBL/GenBank/DDBJ whole genome shotgun (WGS) entry which is preliminary data.</text>
</comment>
<evidence type="ECO:0000313" key="1">
    <source>
        <dbReference type="EMBL" id="KAH8355315.1"/>
    </source>
</evidence>
<name>A0AAD4JRK5_9MUSC</name>
<evidence type="ECO:0008006" key="3">
    <source>
        <dbReference type="Google" id="ProtNLM"/>
    </source>
</evidence>
<dbReference type="Gene3D" id="1.10.238.20">
    <property type="entry name" value="Pheromone/general odorant binding protein domain"/>
    <property type="match status" value="1"/>
</dbReference>
<gene>
    <name evidence="1" type="ORF">KR093_010761</name>
</gene>
<dbReference type="GO" id="GO:0005549">
    <property type="term" value="F:odorant binding"/>
    <property type="evidence" value="ECO:0007669"/>
    <property type="project" value="InterPro"/>
</dbReference>
<organism evidence="1 2">
    <name type="scientific">Drosophila rubida</name>
    <dbReference type="NCBI Taxonomy" id="30044"/>
    <lineage>
        <taxon>Eukaryota</taxon>
        <taxon>Metazoa</taxon>
        <taxon>Ecdysozoa</taxon>
        <taxon>Arthropoda</taxon>
        <taxon>Hexapoda</taxon>
        <taxon>Insecta</taxon>
        <taxon>Pterygota</taxon>
        <taxon>Neoptera</taxon>
        <taxon>Endopterygota</taxon>
        <taxon>Diptera</taxon>
        <taxon>Brachycera</taxon>
        <taxon>Muscomorpha</taxon>
        <taxon>Ephydroidea</taxon>
        <taxon>Drosophilidae</taxon>
        <taxon>Drosophila</taxon>
    </lineage>
</organism>
<accession>A0AAD4JRK5</accession>
<sequence>MDLAVNQCLEENNISREEYVAIMNVTSSEESDDDLEMKYKCALHCLAVAMNIVDSNGYVDVELVDQQGKLSADNYVAFTECKEENDYLEDMCEYAYSFVICLQTRIDTSAFNSDSE</sequence>
<evidence type="ECO:0000313" key="2">
    <source>
        <dbReference type="Proteomes" id="UP001200034"/>
    </source>
</evidence>